<dbReference type="InterPro" id="IPR035234">
    <property type="entry name" value="IgGFc-bd_N"/>
</dbReference>
<dbReference type="InterPro" id="IPR001304">
    <property type="entry name" value="C-type_lectin-like"/>
</dbReference>
<feature type="domain" description="C-type lectin" evidence="2">
    <location>
        <begin position="416"/>
        <end position="524"/>
    </location>
</feature>
<sequence length="532" mass="58924">MIPVHLLLLVVSAGLKTESTSVSSEDSTGQMYITVFVENIASFHPISSKNKLYVICLFDNTTVEITSPVKQISETLSAGEVKMIEYDASLELKRSEISNIALMVKSTQRIAVHMVSAKNTSVQSALVRPNDKLGTKYYVPPVPPIKRTTNSVSANVTERQPFRLIILNTDQKNEVTVEAQTAQTVFLNPHEVAQIFITDNTYRTVTANHPITVIFGHTCAIRHNCTCGLLYTMVPPANDDMLKFYIPTVFAEGAETETSVLLSSRGSSKIQTFNPNSLLVEIAGTAILFRPGLLLSLIPETDFAACYVINTLTDVNNLAVILVHKDHTGGVHIGNSPLVNPEWKSLPGTDYVSSKVKLSSNKYVIWHSFAKMAVYFQGGKEDYLIGNPAPVLGTSPDFRGCAVSPESVKIGDVANSWQESVQYCKNQGMELVSFLDANHQSQIYDKIEQAKEASLLEVWIGMRSSSRNLSWYWLNKHPVNETDLAGHKLGDPEEGQCVIMSTEREKDFSWSNRECCEKACPVCYRPPTFFPI</sequence>
<keyword evidence="4" id="KW-1185">Reference proteome</keyword>
<proteinExistence type="predicted"/>
<protein>
    <submittedName>
        <fullName evidence="3">Uncharacterized protein LOC117808869</fullName>
    </submittedName>
</protein>
<reference evidence="3" key="1">
    <citation type="submission" date="2023-08" db="EMBL/GenBank/DDBJ databases">
        <authorList>
            <person name="Alioto T."/>
            <person name="Alioto T."/>
            <person name="Gomez Garrido J."/>
        </authorList>
    </citation>
    <scope>NUCLEOTIDE SEQUENCE</scope>
</reference>
<keyword evidence="1" id="KW-0732">Signal</keyword>
<dbReference type="Pfam" id="PF17517">
    <property type="entry name" value="IgGFc_binding"/>
    <property type="match status" value="1"/>
</dbReference>
<dbReference type="InterPro" id="IPR016187">
    <property type="entry name" value="CTDL_fold"/>
</dbReference>
<evidence type="ECO:0000259" key="2">
    <source>
        <dbReference type="PROSITE" id="PS50041"/>
    </source>
</evidence>
<evidence type="ECO:0000313" key="4">
    <source>
        <dbReference type="Proteomes" id="UP001178508"/>
    </source>
</evidence>
<dbReference type="SUPFAM" id="SSF56436">
    <property type="entry name" value="C-type lectin-like"/>
    <property type="match status" value="1"/>
</dbReference>
<dbReference type="Gene3D" id="3.10.100.10">
    <property type="entry name" value="Mannose-Binding Protein A, subunit A"/>
    <property type="match status" value="1"/>
</dbReference>
<dbReference type="CDD" id="cd00037">
    <property type="entry name" value="CLECT"/>
    <property type="match status" value="1"/>
</dbReference>
<dbReference type="PROSITE" id="PS50041">
    <property type="entry name" value="C_TYPE_LECTIN_2"/>
    <property type="match status" value="1"/>
</dbReference>
<accession>A0AAV1FIK1</accession>
<dbReference type="EMBL" id="OY660871">
    <property type="protein sequence ID" value="CAJ1061222.1"/>
    <property type="molecule type" value="Genomic_DNA"/>
</dbReference>
<dbReference type="AlphaFoldDB" id="A0AAV1FIK1"/>
<dbReference type="PANTHER" id="PTHR46534:SF1">
    <property type="entry name" value="IGGFC-BINDING PROTEIN N-TERMINAL DOMAIN-CONTAINING PROTEIN"/>
    <property type="match status" value="1"/>
</dbReference>
<evidence type="ECO:0000256" key="1">
    <source>
        <dbReference type="SAM" id="SignalP"/>
    </source>
</evidence>
<dbReference type="PANTHER" id="PTHR46534">
    <property type="entry name" value="IGGFC_BINDING DOMAIN-CONTAINING PROTEIN"/>
    <property type="match status" value="1"/>
</dbReference>
<name>A0AAV1FIK1_XYRNO</name>
<feature type="chain" id="PRO_5043684780" evidence="1">
    <location>
        <begin position="20"/>
        <end position="532"/>
    </location>
</feature>
<gene>
    <name evidence="3" type="ORF">XNOV1_A037130</name>
</gene>
<feature type="signal peptide" evidence="1">
    <location>
        <begin position="1"/>
        <end position="19"/>
    </location>
</feature>
<dbReference type="InterPro" id="IPR016186">
    <property type="entry name" value="C-type_lectin-like/link_sf"/>
</dbReference>
<dbReference type="Proteomes" id="UP001178508">
    <property type="component" value="Chromosome 8"/>
</dbReference>
<organism evidence="3 4">
    <name type="scientific">Xyrichtys novacula</name>
    <name type="common">Pearly razorfish</name>
    <name type="synonym">Hemipteronotus novacula</name>
    <dbReference type="NCBI Taxonomy" id="13765"/>
    <lineage>
        <taxon>Eukaryota</taxon>
        <taxon>Metazoa</taxon>
        <taxon>Chordata</taxon>
        <taxon>Craniata</taxon>
        <taxon>Vertebrata</taxon>
        <taxon>Euteleostomi</taxon>
        <taxon>Actinopterygii</taxon>
        <taxon>Neopterygii</taxon>
        <taxon>Teleostei</taxon>
        <taxon>Neoteleostei</taxon>
        <taxon>Acanthomorphata</taxon>
        <taxon>Eupercaria</taxon>
        <taxon>Labriformes</taxon>
        <taxon>Labridae</taxon>
        <taxon>Xyrichtys</taxon>
    </lineage>
</organism>
<dbReference type="Pfam" id="PF00059">
    <property type="entry name" value="Lectin_C"/>
    <property type="match status" value="1"/>
</dbReference>
<evidence type="ECO:0000313" key="3">
    <source>
        <dbReference type="EMBL" id="CAJ1061222.1"/>
    </source>
</evidence>
<dbReference type="SMART" id="SM00034">
    <property type="entry name" value="CLECT"/>
    <property type="match status" value="1"/>
</dbReference>